<organism evidence="1 2">
    <name type="scientific">Ferroglobus placidus (strain DSM 10642 / AEDII12DO)</name>
    <dbReference type="NCBI Taxonomy" id="589924"/>
    <lineage>
        <taxon>Archaea</taxon>
        <taxon>Methanobacteriati</taxon>
        <taxon>Methanobacteriota</taxon>
        <taxon>Archaeoglobi</taxon>
        <taxon>Archaeoglobales</taxon>
        <taxon>Archaeoglobaceae</taxon>
        <taxon>Ferroglobus</taxon>
    </lineage>
</organism>
<dbReference type="PaxDb" id="589924-Ferp_2501"/>
<keyword evidence="2" id="KW-1185">Reference proteome</keyword>
<dbReference type="KEGG" id="fpl:Ferp_2501"/>
<dbReference type="AlphaFoldDB" id="D3S2B7"/>
<dbReference type="HOGENOM" id="CLU_116579_0_0_2"/>
<dbReference type="GeneID" id="8780043"/>
<dbReference type="Pfam" id="PF03692">
    <property type="entry name" value="CxxCxxCC"/>
    <property type="match status" value="1"/>
</dbReference>
<protein>
    <recommendedName>
        <fullName evidence="3">YkgJ family cysteine cluster protein</fullName>
    </recommendedName>
</protein>
<evidence type="ECO:0008006" key="3">
    <source>
        <dbReference type="Google" id="ProtNLM"/>
    </source>
</evidence>
<evidence type="ECO:0000313" key="2">
    <source>
        <dbReference type="Proteomes" id="UP000002613"/>
    </source>
</evidence>
<reference evidence="1 2" key="2">
    <citation type="journal article" date="2011" name="Stand. Genomic Sci.">
        <title>Complete genome sequence of Ferroglobus placidus AEDII12DO.</title>
        <authorList>
            <person name="Anderson I."/>
            <person name="Risso C."/>
            <person name="Holmes D."/>
            <person name="Lucas S."/>
            <person name="Copeland A."/>
            <person name="Lapidus A."/>
            <person name="Cheng J.F."/>
            <person name="Bruce D."/>
            <person name="Goodwin L."/>
            <person name="Pitluck S."/>
            <person name="Saunders E."/>
            <person name="Brettin T."/>
            <person name="Detter J.C."/>
            <person name="Han C."/>
            <person name="Tapia R."/>
            <person name="Larimer F."/>
            <person name="Land M."/>
            <person name="Hauser L."/>
            <person name="Woyke T."/>
            <person name="Lovley D."/>
            <person name="Kyrpides N."/>
            <person name="Ivanova N."/>
        </authorList>
    </citation>
    <scope>NUCLEOTIDE SEQUENCE [LARGE SCALE GENOMIC DNA]</scope>
    <source>
        <strain evidence="2">DSM 10642 / AEDII12DO</strain>
    </source>
</reference>
<proteinExistence type="predicted"/>
<dbReference type="RefSeq" id="WP_012966941.1">
    <property type="nucleotide sequence ID" value="NC_013849.1"/>
</dbReference>
<name>D3S2B7_FERPA</name>
<dbReference type="PANTHER" id="PTHR35866:SF1">
    <property type="entry name" value="YKGJ FAMILY CYSTEINE CLUSTER PROTEIN"/>
    <property type="match status" value="1"/>
</dbReference>
<gene>
    <name evidence="1" type="ordered locus">Ferp_2501</name>
</gene>
<dbReference type="Proteomes" id="UP000002613">
    <property type="component" value="Chromosome"/>
</dbReference>
<accession>D3S2B7</accession>
<sequence>MIPRENLIPWREIEKWMCVHCGYCCKEYDVPLSFEEEERLRIFGDVFVKGKLGVYLKKNETCVFRKNGRCAIYEIRPKACEKYPFFFREEGEREAEFEFQGKRFFVYVDKNCGGIGKGEEVERVIEKILRRILLVV</sequence>
<dbReference type="OrthoDB" id="36424at2157"/>
<dbReference type="EMBL" id="CP001899">
    <property type="protein sequence ID" value="ADC66608.1"/>
    <property type="molecule type" value="Genomic_DNA"/>
</dbReference>
<reference evidence="2" key="1">
    <citation type="submission" date="2010-02" db="EMBL/GenBank/DDBJ databases">
        <title>Complete sequence of Ferroglobus placidus DSM 10642.</title>
        <authorList>
            <consortium name="US DOE Joint Genome Institute"/>
            <person name="Lucas S."/>
            <person name="Copeland A."/>
            <person name="Lapidus A."/>
            <person name="Cheng J.-F."/>
            <person name="Bruce D."/>
            <person name="Goodwin L."/>
            <person name="Pitluck S."/>
            <person name="Saunders E."/>
            <person name="Brettin T."/>
            <person name="Detter J.C."/>
            <person name="Han C."/>
            <person name="Tapia R."/>
            <person name="Larimer F."/>
            <person name="Land M."/>
            <person name="Hauser L."/>
            <person name="Kyrpides N."/>
            <person name="Ivanova N."/>
            <person name="Holmes D."/>
            <person name="Lovley D."/>
            <person name="Kyrpides N."/>
            <person name="Anderson I.J."/>
            <person name="Woyke T."/>
        </authorList>
    </citation>
    <scope>NUCLEOTIDE SEQUENCE [LARGE SCALE GENOMIC DNA]</scope>
    <source>
        <strain evidence="2">DSM 10642 / AEDII12DO</strain>
    </source>
</reference>
<evidence type="ECO:0000313" key="1">
    <source>
        <dbReference type="EMBL" id="ADC66608.1"/>
    </source>
</evidence>
<dbReference type="InterPro" id="IPR005358">
    <property type="entry name" value="Puta_zinc/iron-chelating_dom"/>
</dbReference>
<dbReference type="PANTHER" id="PTHR35866">
    <property type="entry name" value="PUTATIVE-RELATED"/>
    <property type="match status" value="1"/>
</dbReference>
<dbReference type="eggNOG" id="arCOG02579">
    <property type="taxonomic scope" value="Archaea"/>
</dbReference>